<dbReference type="InterPro" id="IPR001031">
    <property type="entry name" value="Thioesterase"/>
</dbReference>
<dbReference type="InterPro" id="IPR009081">
    <property type="entry name" value="PP-bd_ACP"/>
</dbReference>
<reference evidence="8" key="1">
    <citation type="journal article" date="2019" name="Mol. Biol. Evol.">
        <title>Blast fungal genomes show frequent chromosomal changes, gene gains and losses, and effector gene turnover.</title>
        <authorList>
            <person name="Gomez Luciano L.B."/>
            <person name="Jason Tsai I."/>
            <person name="Chuma I."/>
            <person name="Tosa Y."/>
            <person name="Chen Y.H."/>
            <person name="Li J.Y."/>
            <person name="Li M.Y."/>
            <person name="Jade Lu M.Y."/>
            <person name="Nakayashiki H."/>
            <person name="Li W.H."/>
        </authorList>
    </citation>
    <scope>NUCLEOTIDE SEQUENCE</scope>
    <source>
        <strain evidence="8">NI907</strain>
    </source>
</reference>
<dbReference type="Pfam" id="PF00550">
    <property type="entry name" value="PP-binding"/>
    <property type="match status" value="1"/>
</dbReference>
<dbReference type="Gene3D" id="3.30.300.30">
    <property type="match status" value="1"/>
</dbReference>
<comment type="pathway">
    <text evidence="1">Secondary metabolite biosynthesis.</text>
</comment>
<name>A0A6P8AR65_PYRGI</name>
<dbReference type="GO" id="GO:0016405">
    <property type="term" value="F:CoA-ligase activity"/>
    <property type="evidence" value="ECO:0007669"/>
    <property type="project" value="TreeGrafter"/>
</dbReference>
<sequence>MQVAHRFLAYPSLLAALEHTANNTKESILVYPLHDITNPESAHRVSYRQLLQTAKSHARSLRAKIESLGGTIPQVTDGSPQPIVVIHFEHVLDTIEWYWAVLLWGGIPAITSPGFLGHDQADADAQLAHLGATLGASRCFCLTRRALMGPYLGQRGSQKLRAVAVEDLLSDSDGKTEESGSGYHTWRDNADHLEGQHDPDAIAAIMFTSGSSGNAKAVPITHQQILTACAGKDESAQLKFPDSPFLSWVNMDHVANLVHCHLFAIIAGVSQVHVHAADVTADPVQFLNILSRHRVSRTFAPNFLLAKLRRLVEAGRAPHLDPDLNLEALYLDTGGEANVVEVCVAVQEILSRYGAPDNVINPSFGMTETCAGCIFNSSCPGYDVGQGLEFASLGRPMPGVLVRIAAMDTDDGNGNSNMATSTSSVVTAGPGERGHLEVTGPVLFKGYFGNPEATKAAFTSDGWFRTGDLAYLDEAGSLHLKGRTKELININGVKYLPYELDSALDQAEIPGATPAHFCCFSTRDPGMDTEAVVVLYQPCTHPGFVDDEDAALFDTQERIGEVIALRTRSRPRVVGLDAVLMQKSTLAKLSRAKLQSAFERGEFAAQRSRHEAAVRRYRLKMRGEPADDREEALLELIREQLELRPEDDFAVNDSILSYGATSMDLMALKFRINNDRSGRLGLVRRVELLDLIRNPTARGLATRIQTLAADADKRDGSTSSSSSYDPVVVLQPRGSKPPLWMVHPGVGEVLVFVALARHLTDRPLYAFRARGFEPGEKPFGSLEELVRVYHGAVKARQPRGPYAIAGYSFGGMVAFEVAKVLEAGGDEVRVCAPFNLPPHIKWRMRELVWDECVMHLFYFVELMTEEGIYAHKEAICQRAYSDSPGGRLEAIRYIKPYCDQARWKDLGLSEKDYLHWVNIASSMQALAVDYEPSGSVRSMDLFVADPLSHVAKNREDWINGRLSAWKDFVKGGDVRFHNVDGAHYTMLNPKFVNVSSFAEKLRSVLAERGM</sequence>
<dbReference type="PANTHER" id="PTHR24096">
    <property type="entry name" value="LONG-CHAIN-FATTY-ACID--COA LIGASE"/>
    <property type="match status" value="1"/>
</dbReference>
<dbReference type="InterPro" id="IPR020845">
    <property type="entry name" value="AMP-binding_CS"/>
</dbReference>
<protein>
    <recommendedName>
        <fullName evidence="6">Carrier domain-containing protein</fullName>
    </recommendedName>
</protein>
<dbReference type="Proteomes" id="UP000515153">
    <property type="component" value="Unplaced"/>
</dbReference>
<proteinExistence type="predicted"/>
<dbReference type="GO" id="GO:0016740">
    <property type="term" value="F:transferase activity"/>
    <property type="evidence" value="ECO:0007669"/>
    <property type="project" value="UniProtKB-KW"/>
</dbReference>
<dbReference type="Gene3D" id="3.40.50.1820">
    <property type="entry name" value="alpha/beta hydrolase"/>
    <property type="match status" value="1"/>
</dbReference>
<dbReference type="KEGG" id="pgri:PgNI_09498"/>
<dbReference type="PROSITE" id="PS50075">
    <property type="entry name" value="CARRIER"/>
    <property type="match status" value="1"/>
</dbReference>
<dbReference type="RefSeq" id="XP_030977401.1">
    <property type="nucleotide sequence ID" value="XM_031129480.1"/>
</dbReference>
<feature type="region of interest" description="Disordered" evidence="5">
    <location>
        <begin position="171"/>
        <end position="190"/>
    </location>
</feature>
<feature type="domain" description="Carrier" evidence="6">
    <location>
        <begin position="627"/>
        <end position="708"/>
    </location>
</feature>
<dbReference type="PROSITE" id="PS00455">
    <property type="entry name" value="AMP_BINDING"/>
    <property type="match status" value="1"/>
</dbReference>
<dbReference type="InterPro" id="IPR045851">
    <property type="entry name" value="AMP-bd_C_sf"/>
</dbReference>
<evidence type="ECO:0000256" key="4">
    <source>
        <dbReference type="ARBA" id="ARBA00022679"/>
    </source>
</evidence>
<dbReference type="GeneID" id="41964388"/>
<evidence type="ECO:0000259" key="6">
    <source>
        <dbReference type="PROSITE" id="PS50075"/>
    </source>
</evidence>
<dbReference type="SUPFAM" id="SSF53474">
    <property type="entry name" value="alpha/beta-Hydrolases"/>
    <property type="match status" value="1"/>
</dbReference>
<dbReference type="PANTHER" id="PTHR24096:SF422">
    <property type="entry name" value="BCDNA.GH02901"/>
    <property type="match status" value="1"/>
</dbReference>
<dbReference type="InterPro" id="IPR000873">
    <property type="entry name" value="AMP-dep_synth/lig_dom"/>
</dbReference>
<reference evidence="8" key="3">
    <citation type="submission" date="2025-08" db="UniProtKB">
        <authorList>
            <consortium name="RefSeq"/>
        </authorList>
    </citation>
    <scope>IDENTIFICATION</scope>
    <source>
        <strain evidence="8">NI907</strain>
    </source>
</reference>
<accession>A0A6P8AR65</accession>
<gene>
    <name evidence="8" type="ORF">PgNI_09498</name>
</gene>
<evidence type="ECO:0000313" key="8">
    <source>
        <dbReference type="RefSeq" id="XP_030977401.1"/>
    </source>
</evidence>
<keyword evidence="2" id="KW-0596">Phosphopantetheine</keyword>
<dbReference type="Gene3D" id="3.40.50.12780">
    <property type="entry name" value="N-terminal domain of ligase-like"/>
    <property type="match status" value="1"/>
</dbReference>
<evidence type="ECO:0000313" key="7">
    <source>
        <dbReference type="Proteomes" id="UP000515153"/>
    </source>
</evidence>
<evidence type="ECO:0000256" key="5">
    <source>
        <dbReference type="SAM" id="MobiDB-lite"/>
    </source>
</evidence>
<organism evidence="7 8">
    <name type="scientific">Pyricularia grisea</name>
    <name type="common">Crabgrass-specific blast fungus</name>
    <name type="synonym">Magnaporthe grisea</name>
    <dbReference type="NCBI Taxonomy" id="148305"/>
    <lineage>
        <taxon>Eukaryota</taxon>
        <taxon>Fungi</taxon>
        <taxon>Dikarya</taxon>
        <taxon>Ascomycota</taxon>
        <taxon>Pezizomycotina</taxon>
        <taxon>Sordariomycetes</taxon>
        <taxon>Sordariomycetidae</taxon>
        <taxon>Magnaporthales</taxon>
        <taxon>Pyriculariaceae</taxon>
        <taxon>Pyricularia</taxon>
    </lineage>
</organism>
<dbReference type="AlphaFoldDB" id="A0A6P8AR65"/>
<keyword evidence="3" id="KW-0597">Phosphoprotein</keyword>
<dbReference type="SUPFAM" id="SSF56801">
    <property type="entry name" value="Acetyl-CoA synthetase-like"/>
    <property type="match status" value="1"/>
</dbReference>
<dbReference type="InterPro" id="IPR029058">
    <property type="entry name" value="AB_hydrolase_fold"/>
</dbReference>
<dbReference type="InterPro" id="IPR042099">
    <property type="entry name" value="ANL_N_sf"/>
</dbReference>
<evidence type="ECO:0000256" key="1">
    <source>
        <dbReference type="ARBA" id="ARBA00005179"/>
    </source>
</evidence>
<dbReference type="FunFam" id="3.40.50.1820:FF:000439">
    <property type="entry name" value="Non-ribosomal peptide synthetase OfaC"/>
    <property type="match status" value="1"/>
</dbReference>
<dbReference type="GO" id="GO:0044281">
    <property type="term" value="P:small molecule metabolic process"/>
    <property type="evidence" value="ECO:0007669"/>
    <property type="project" value="UniProtKB-ARBA"/>
</dbReference>
<dbReference type="Pfam" id="PF00501">
    <property type="entry name" value="AMP-binding"/>
    <property type="match status" value="1"/>
</dbReference>
<keyword evidence="4" id="KW-0808">Transferase</keyword>
<dbReference type="Pfam" id="PF00975">
    <property type="entry name" value="Thioesterase"/>
    <property type="match status" value="1"/>
</dbReference>
<evidence type="ECO:0000256" key="2">
    <source>
        <dbReference type="ARBA" id="ARBA00022450"/>
    </source>
</evidence>
<dbReference type="Gene3D" id="1.10.1200.10">
    <property type="entry name" value="ACP-like"/>
    <property type="match status" value="1"/>
</dbReference>
<dbReference type="InterPro" id="IPR036736">
    <property type="entry name" value="ACP-like_sf"/>
</dbReference>
<keyword evidence="7" id="KW-1185">Reference proteome</keyword>
<evidence type="ECO:0000256" key="3">
    <source>
        <dbReference type="ARBA" id="ARBA00022553"/>
    </source>
</evidence>
<reference evidence="8" key="2">
    <citation type="submission" date="2019-10" db="EMBL/GenBank/DDBJ databases">
        <authorList>
            <consortium name="NCBI Genome Project"/>
        </authorList>
    </citation>
    <scope>NUCLEOTIDE SEQUENCE</scope>
    <source>
        <strain evidence="8">NI907</strain>
    </source>
</reference>
<dbReference type="SUPFAM" id="SSF47336">
    <property type="entry name" value="ACP-like"/>
    <property type="match status" value="1"/>
</dbReference>